<feature type="coiled-coil region" evidence="1">
    <location>
        <begin position="127"/>
        <end position="158"/>
    </location>
</feature>
<name>A0AAV5V695_9BILA</name>
<keyword evidence="2" id="KW-0472">Membrane</keyword>
<evidence type="ECO:0000256" key="1">
    <source>
        <dbReference type="SAM" id="Coils"/>
    </source>
</evidence>
<organism evidence="3 4">
    <name type="scientific">Pristionchus fissidentatus</name>
    <dbReference type="NCBI Taxonomy" id="1538716"/>
    <lineage>
        <taxon>Eukaryota</taxon>
        <taxon>Metazoa</taxon>
        <taxon>Ecdysozoa</taxon>
        <taxon>Nematoda</taxon>
        <taxon>Chromadorea</taxon>
        <taxon>Rhabditida</taxon>
        <taxon>Rhabditina</taxon>
        <taxon>Diplogasteromorpha</taxon>
        <taxon>Diplogasteroidea</taxon>
        <taxon>Neodiplogasteridae</taxon>
        <taxon>Pristionchus</taxon>
    </lineage>
</organism>
<feature type="non-terminal residue" evidence="3">
    <location>
        <position position="1"/>
    </location>
</feature>
<keyword evidence="1" id="KW-0175">Coiled coil</keyword>
<keyword evidence="4" id="KW-1185">Reference proteome</keyword>
<evidence type="ECO:0000313" key="4">
    <source>
        <dbReference type="Proteomes" id="UP001432322"/>
    </source>
</evidence>
<keyword evidence="2" id="KW-1133">Transmembrane helix</keyword>
<accession>A0AAV5V695</accession>
<dbReference type="EMBL" id="BTSY01000002">
    <property type="protein sequence ID" value="GMT14959.1"/>
    <property type="molecule type" value="Genomic_DNA"/>
</dbReference>
<dbReference type="Proteomes" id="UP001432322">
    <property type="component" value="Unassembled WGS sequence"/>
</dbReference>
<keyword evidence="2" id="KW-0812">Transmembrane</keyword>
<protein>
    <submittedName>
        <fullName evidence="3">Uncharacterized protein</fullName>
    </submittedName>
</protein>
<evidence type="ECO:0000256" key="2">
    <source>
        <dbReference type="SAM" id="Phobius"/>
    </source>
</evidence>
<gene>
    <name evidence="3" type="ORF">PFISCL1PPCAC_6256</name>
</gene>
<reference evidence="3" key="1">
    <citation type="submission" date="2023-10" db="EMBL/GenBank/DDBJ databases">
        <title>Genome assembly of Pristionchus species.</title>
        <authorList>
            <person name="Yoshida K."/>
            <person name="Sommer R.J."/>
        </authorList>
    </citation>
    <scope>NUCLEOTIDE SEQUENCE</scope>
    <source>
        <strain evidence="3">RS5133</strain>
    </source>
</reference>
<feature type="transmembrane region" description="Helical" evidence="2">
    <location>
        <begin position="35"/>
        <end position="64"/>
    </location>
</feature>
<dbReference type="AlphaFoldDB" id="A0AAV5V695"/>
<evidence type="ECO:0000313" key="3">
    <source>
        <dbReference type="EMBL" id="GMT14959.1"/>
    </source>
</evidence>
<sequence>QSPSLLSPFQSFNYHPHSFAIDLLETLPPFRMRSLIVLSVFCLLLISTIQGLVPPFFFFPLPFISSNHLTFRKKVVKSVPADPSLSDPTLVEEVPLVPAPKIVRPRTLKVLTAYDKCKMECKRQRENEGLVAYVDQLKAELAAAEAAIEQENASAEQSGEAQPAV</sequence>
<proteinExistence type="predicted"/>
<comment type="caution">
    <text evidence="3">The sequence shown here is derived from an EMBL/GenBank/DDBJ whole genome shotgun (WGS) entry which is preliminary data.</text>
</comment>